<dbReference type="SUPFAM" id="SSF46934">
    <property type="entry name" value="UBA-like"/>
    <property type="match status" value="1"/>
</dbReference>
<evidence type="ECO:0000313" key="4">
    <source>
        <dbReference type="Proteomes" id="UP001385951"/>
    </source>
</evidence>
<feature type="region of interest" description="Disordered" evidence="1">
    <location>
        <begin position="68"/>
        <end position="344"/>
    </location>
</feature>
<protein>
    <recommendedName>
        <fullName evidence="2">UBA domain-containing protein</fullName>
    </recommendedName>
</protein>
<evidence type="ECO:0000256" key="1">
    <source>
        <dbReference type="SAM" id="MobiDB-lite"/>
    </source>
</evidence>
<feature type="compositionally biased region" description="Low complexity" evidence="1">
    <location>
        <begin position="485"/>
        <end position="503"/>
    </location>
</feature>
<feature type="compositionally biased region" description="Polar residues" evidence="1">
    <location>
        <begin position="83"/>
        <end position="94"/>
    </location>
</feature>
<accession>A0AAW0GIM6</accession>
<proteinExistence type="predicted"/>
<sequence>MVEVGQQVETLKVDVEKAKKDGKQQKGLLAIAKKQLATKEADRARVLAELADAQAEVEATTKELEETEAELAKEDVPQPKVNGVQNLPPSSPDSITIAAAQPLPASPPEMPSPSGKSNNPFERLAMASGSPRSGSPFLPFADSAVLPTPPTASVQSDVNDDPFGFSDAFGAPEPAAAPAETDLFGSETFAESAQSATLAPPSEHPDVMSPADTDLFVTPPTSATIDKPSEEPASLDTILQSAAPSDASAEPFSVASPQVPGHFPLDDQAKATSEEHTDLNAQLKELDIEESDTDSDDDEPLANVQTKLAETSSHTTGQDVPSTSAFDDSFGITTSSTPKAESIRVASPIPPAVASVRSQSPALSSHSAPKDIFGSPFTPAPVEQLTPVQPAETPKPNGAAAGVSDFDEAFGKVSSSGPSSHFTFDSAFDDNFDFAAAREAVPTEPVQVAPPRNESLTATSSTFPPAPTGSTSAPKDDSFDAVFLSSSDVDTAPSSAAPAPSTAESKPFSFDDAFGAGPSQPTQLQPVQQSQSNGSIGISFDDAFGGHPSEALALDSLVKPTFQPPPGPPPGHVAQMAFPTVSPPATPHHEVTGNSSSEVRRSMSPPPRQRSPPPRHSSPKPRPSTASSDKEKPTRHSKLSIRLPFGRKKKQEPAPPMPAPISQQQVVEEPTPPAEDDMEAVKTLCGMGFSRTQAVTALERHGYDVQRALNSLLGSA</sequence>
<dbReference type="InterPro" id="IPR009060">
    <property type="entry name" value="UBA-like_sf"/>
</dbReference>
<feature type="compositionally biased region" description="Pro residues" evidence="1">
    <location>
        <begin position="562"/>
        <end position="571"/>
    </location>
</feature>
<reference evidence="3 4" key="1">
    <citation type="submission" date="2022-09" db="EMBL/GenBank/DDBJ databases">
        <authorList>
            <person name="Palmer J.M."/>
        </authorList>
    </citation>
    <scope>NUCLEOTIDE SEQUENCE [LARGE SCALE GENOMIC DNA]</scope>
    <source>
        <strain evidence="3 4">DSM 7382</strain>
    </source>
</reference>
<name>A0AAW0GIM6_9APHY</name>
<gene>
    <name evidence="3" type="ORF">QCA50_002716</name>
</gene>
<dbReference type="SMART" id="SM00165">
    <property type="entry name" value="UBA"/>
    <property type="match status" value="1"/>
</dbReference>
<feature type="compositionally biased region" description="Pro residues" evidence="1">
    <location>
        <begin position="604"/>
        <end position="622"/>
    </location>
</feature>
<dbReference type="InterPro" id="IPR015940">
    <property type="entry name" value="UBA"/>
</dbReference>
<dbReference type="Pfam" id="PF00627">
    <property type="entry name" value="UBA"/>
    <property type="match status" value="1"/>
</dbReference>
<feature type="region of interest" description="Disordered" evidence="1">
    <location>
        <begin position="356"/>
        <end position="403"/>
    </location>
</feature>
<dbReference type="AlphaFoldDB" id="A0AAW0GIM6"/>
<keyword evidence="4" id="KW-1185">Reference proteome</keyword>
<organism evidence="3 4">
    <name type="scientific">Cerrena zonata</name>
    <dbReference type="NCBI Taxonomy" id="2478898"/>
    <lineage>
        <taxon>Eukaryota</taxon>
        <taxon>Fungi</taxon>
        <taxon>Dikarya</taxon>
        <taxon>Basidiomycota</taxon>
        <taxon>Agaricomycotina</taxon>
        <taxon>Agaricomycetes</taxon>
        <taxon>Polyporales</taxon>
        <taxon>Cerrenaceae</taxon>
        <taxon>Cerrena</taxon>
    </lineage>
</organism>
<feature type="compositionally biased region" description="Low complexity" evidence="1">
    <location>
        <begin position="518"/>
        <end position="539"/>
    </location>
</feature>
<dbReference type="EMBL" id="JASBNA010000003">
    <property type="protein sequence ID" value="KAK7693150.1"/>
    <property type="molecule type" value="Genomic_DNA"/>
</dbReference>
<evidence type="ECO:0000259" key="2">
    <source>
        <dbReference type="PROSITE" id="PS50030"/>
    </source>
</evidence>
<feature type="compositionally biased region" description="Polar residues" evidence="1">
    <location>
        <begin position="303"/>
        <end position="339"/>
    </location>
</feature>
<feature type="compositionally biased region" description="Polar residues" evidence="1">
    <location>
        <begin position="356"/>
        <end position="367"/>
    </location>
</feature>
<feature type="compositionally biased region" description="Basic and acidic residues" evidence="1">
    <location>
        <begin position="68"/>
        <end position="77"/>
    </location>
</feature>
<comment type="caution">
    <text evidence="3">The sequence shown here is derived from an EMBL/GenBank/DDBJ whole genome shotgun (WGS) entry which is preliminary data.</text>
</comment>
<feature type="compositionally biased region" description="Acidic residues" evidence="1">
    <location>
        <begin position="287"/>
        <end position="300"/>
    </location>
</feature>
<feature type="domain" description="UBA" evidence="2">
    <location>
        <begin position="675"/>
        <end position="715"/>
    </location>
</feature>
<dbReference type="Proteomes" id="UP001385951">
    <property type="component" value="Unassembled WGS sequence"/>
</dbReference>
<feature type="compositionally biased region" description="Basic residues" evidence="1">
    <location>
        <begin position="635"/>
        <end position="650"/>
    </location>
</feature>
<feature type="compositionally biased region" description="Low complexity" evidence="1">
    <location>
        <begin position="171"/>
        <end position="180"/>
    </location>
</feature>
<feature type="compositionally biased region" description="Low complexity" evidence="1">
    <location>
        <begin position="455"/>
        <end position="473"/>
    </location>
</feature>
<dbReference type="PROSITE" id="PS50030">
    <property type="entry name" value="UBA"/>
    <property type="match status" value="1"/>
</dbReference>
<dbReference type="Gene3D" id="1.10.8.10">
    <property type="entry name" value="DNA helicase RuvA subunit, C-terminal domain"/>
    <property type="match status" value="1"/>
</dbReference>
<evidence type="ECO:0000313" key="3">
    <source>
        <dbReference type="EMBL" id="KAK7693150.1"/>
    </source>
</evidence>
<feature type="compositionally biased region" description="Basic and acidic residues" evidence="1">
    <location>
        <begin position="264"/>
        <end position="278"/>
    </location>
</feature>
<feature type="region of interest" description="Disordered" evidence="1">
    <location>
        <begin position="442"/>
        <end position="676"/>
    </location>
</feature>